<dbReference type="SUPFAM" id="SSF52540">
    <property type="entry name" value="P-loop containing nucleoside triphosphate hydrolases"/>
    <property type="match status" value="1"/>
</dbReference>
<keyword evidence="1" id="KW-0677">Repeat</keyword>
<sequence>MTHRPIPAIGLASGVLQLVAFAIKCLQKQNIIYQPSNPESPTTVVENAQVLQRIVDNLYRLTDAIDNAELQKLKEGSKSKLSEPAQQLLKISEEAKELTAPLIDALLQTQEKGKFGDPRWGTSREALCTSGVWKERDVTGLKKKLRAVRREVDVALLLALRQYLDQSIEAGLPIFSETGPGTPHWEKWQNEALDAVHANEWKPKSKKNVEEFAKQVDLLIEKATEAHFCDQIFERLQFEELDDRLLFIPAPHEGTLEWAFDDQQTDEGGVLEWLGNQRGENLFWITGRSGAGKTTLMKHLFRNDRIFDYLEAWSGHAPGITSGFFFWNCGTDLQKSGLGLLRSLIYESLQDMIYGPLEQDLDVIQHLFSDRWEQFHSYGGGLSSLSYAELRRAFDLMISDASKKFLFMIDGLDEIDEASDLVDVIPLLISSVKKENVKILLSSRPSPAFQEAFEKRPRLWVDDHTTYDVHAYILHCFSQDESLLKLRGNTVVPEELDIVSLLSSTSDGIFLWGMLATKFLLQELTGNDNFTTLQNRAEMLPSDLDELLAHIMSNFEPTDLEQAWKISGLVEHHGYPSLLHLSFALDRDEKNSIAAGRHPLKTAEVVQRIDDIRQILTYKCRNLFSMFNIQNPDEQTPSIDSPESLKVTYTHRSIRSYFLSSTAQKARPTVNDFNTTAAWAASHLLVLKTLTPPSTSGTMHVWGPLSACIESSLGLTSQDAKAHITYLDAALETALAHHTQSPTSSSSSSLASSKRPTSSYPTAPVVITSDLPSFPSIQLTTALDLAVFLNLQAYVAVKVKDADRKAIRHAIDYSAAMRKRIGVGGEHVWLGTKEKGDRKGLERMRMEYGKNRMEIDAVLEYYVQAVRWGKKPPVFEMPETV</sequence>
<organism evidence="5 6">
    <name type="scientific">Nothophoma quercina</name>
    <dbReference type="NCBI Taxonomy" id="749835"/>
    <lineage>
        <taxon>Eukaryota</taxon>
        <taxon>Fungi</taxon>
        <taxon>Dikarya</taxon>
        <taxon>Ascomycota</taxon>
        <taxon>Pezizomycotina</taxon>
        <taxon>Dothideomycetes</taxon>
        <taxon>Pleosporomycetidae</taxon>
        <taxon>Pleosporales</taxon>
        <taxon>Pleosporineae</taxon>
        <taxon>Didymellaceae</taxon>
        <taxon>Nothophoma</taxon>
    </lineage>
</organism>
<dbReference type="PANTHER" id="PTHR10039:SF5">
    <property type="entry name" value="NACHT DOMAIN-CONTAINING PROTEIN"/>
    <property type="match status" value="1"/>
</dbReference>
<dbReference type="PANTHER" id="PTHR10039">
    <property type="entry name" value="AMELOGENIN"/>
    <property type="match status" value="1"/>
</dbReference>
<gene>
    <name evidence="5" type="ORF">SLS59_000670</name>
</gene>
<dbReference type="Proteomes" id="UP001521222">
    <property type="component" value="Unassembled WGS sequence"/>
</dbReference>
<protein>
    <recommendedName>
        <fullName evidence="7">NACHT domain-containing protein</fullName>
    </recommendedName>
</protein>
<keyword evidence="2" id="KW-0732">Signal</keyword>
<feature type="domain" description="DUF7791" evidence="4">
    <location>
        <begin position="576"/>
        <end position="694"/>
    </location>
</feature>
<dbReference type="EMBL" id="JAKIXB020000002">
    <property type="protein sequence ID" value="KAL1611033.1"/>
    <property type="molecule type" value="Genomic_DNA"/>
</dbReference>
<accession>A0ABR3S2X0</accession>
<evidence type="ECO:0000313" key="6">
    <source>
        <dbReference type="Proteomes" id="UP001521222"/>
    </source>
</evidence>
<evidence type="ECO:0000259" key="3">
    <source>
        <dbReference type="Pfam" id="PF24883"/>
    </source>
</evidence>
<comment type="caution">
    <text evidence="5">The sequence shown here is derived from an EMBL/GenBank/DDBJ whole genome shotgun (WGS) entry which is preliminary data.</text>
</comment>
<keyword evidence="6" id="KW-1185">Reference proteome</keyword>
<dbReference type="Pfam" id="PF24883">
    <property type="entry name" value="NPHP3_N"/>
    <property type="match status" value="1"/>
</dbReference>
<feature type="chain" id="PRO_5045044960" description="NACHT domain-containing protein" evidence="2">
    <location>
        <begin position="23"/>
        <end position="881"/>
    </location>
</feature>
<dbReference type="Gene3D" id="3.40.50.300">
    <property type="entry name" value="P-loop containing nucleotide triphosphate hydrolases"/>
    <property type="match status" value="1"/>
</dbReference>
<dbReference type="InterPro" id="IPR056884">
    <property type="entry name" value="NPHP3-like_N"/>
</dbReference>
<feature type="signal peptide" evidence="2">
    <location>
        <begin position="1"/>
        <end position="22"/>
    </location>
</feature>
<dbReference type="InterPro" id="IPR056693">
    <property type="entry name" value="DUF7791"/>
</dbReference>
<feature type="domain" description="Nephrocystin 3-like N-terminal" evidence="3">
    <location>
        <begin position="254"/>
        <end position="444"/>
    </location>
</feature>
<evidence type="ECO:0000256" key="2">
    <source>
        <dbReference type="SAM" id="SignalP"/>
    </source>
</evidence>
<dbReference type="Pfam" id="PF25053">
    <property type="entry name" value="DUF7791"/>
    <property type="match status" value="1"/>
</dbReference>
<dbReference type="InterPro" id="IPR027417">
    <property type="entry name" value="P-loop_NTPase"/>
</dbReference>
<evidence type="ECO:0000313" key="5">
    <source>
        <dbReference type="EMBL" id="KAL1611033.1"/>
    </source>
</evidence>
<reference evidence="5 6" key="1">
    <citation type="submission" date="2024-02" db="EMBL/GenBank/DDBJ databases">
        <title>De novo assembly and annotation of 12 fungi associated with fruit tree decline syndrome in Ontario, Canada.</title>
        <authorList>
            <person name="Sulman M."/>
            <person name="Ellouze W."/>
            <person name="Ilyukhin E."/>
        </authorList>
    </citation>
    <scope>NUCLEOTIDE SEQUENCE [LARGE SCALE GENOMIC DNA]</scope>
    <source>
        <strain evidence="5 6">M97-236</strain>
    </source>
</reference>
<evidence type="ECO:0000256" key="1">
    <source>
        <dbReference type="ARBA" id="ARBA00022737"/>
    </source>
</evidence>
<evidence type="ECO:0008006" key="7">
    <source>
        <dbReference type="Google" id="ProtNLM"/>
    </source>
</evidence>
<evidence type="ECO:0000259" key="4">
    <source>
        <dbReference type="Pfam" id="PF25053"/>
    </source>
</evidence>
<name>A0ABR3S2X0_9PLEO</name>
<proteinExistence type="predicted"/>